<evidence type="ECO:0000313" key="2">
    <source>
        <dbReference type="Proteomes" id="UP000309992"/>
    </source>
</evidence>
<dbReference type="InterPro" id="IPR004401">
    <property type="entry name" value="YbaB/EbfC"/>
</dbReference>
<proteinExistence type="predicted"/>
<dbReference type="EMBL" id="SWMS01000002">
    <property type="protein sequence ID" value="TKG72606.1"/>
    <property type="molecule type" value="Genomic_DNA"/>
</dbReference>
<dbReference type="Pfam" id="PF02575">
    <property type="entry name" value="YbaB_DNA_bd"/>
    <property type="match status" value="1"/>
</dbReference>
<evidence type="ECO:0000313" key="1">
    <source>
        <dbReference type="EMBL" id="TKG72606.1"/>
    </source>
</evidence>
<reference evidence="1 2" key="1">
    <citation type="journal article" date="2015" name="Antonie Van Leeuwenhoek">
        <title>Prauserella endophytica sp. nov., an endophytic actinobacterium isolated from Tamarix taklamakanensis.</title>
        <authorList>
            <person name="Liu J.M."/>
            <person name="Habden X."/>
            <person name="Guo L."/>
            <person name="Tuo L."/>
            <person name="Jiang Z.K."/>
            <person name="Liu S.W."/>
            <person name="Liu X.F."/>
            <person name="Chen L."/>
            <person name="Li R.F."/>
            <person name="Zhang Y.Q."/>
            <person name="Sun C.H."/>
        </authorList>
    </citation>
    <scope>NUCLEOTIDE SEQUENCE [LARGE SCALE GENOMIC DNA]</scope>
    <source>
        <strain evidence="1 2">CGMCC 4.7182</strain>
    </source>
</reference>
<name>A0ABY2SA88_9PSEU</name>
<dbReference type="RefSeq" id="WP_112270608.1">
    <property type="nucleotide sequence ID" value="NZ_SWMS01000002.1"/>
</dbReference>
<organism evidence="1 2">
    <name type="scientific">Prauserella endophytica</name>
    <dbReference type="NCBI Taxonomy" id="1592324"/>
    <lineage>
        <taxon>Bacteria</taxon>
        <taxon>Bacillati</taxon>
        <taxon>Actinomycetota</taxon>
        <taxon>Actinomycetes</taxon>
        <taxon>Pseudonocardiales</taxon>
        <taxon>Pseudonocardiaceae</taxon>
        <taxon>Prauserella</taxon>
        <taxon>Prauserella coralliicola group</taxon>
    </lineage>
</organism>
<keyword evidence="2" id="KW-1185">Reference proteome</keyword>
<sequence length="137" mass="15166">MEMPSRTALESIMGELRKAMASIPDTQQRLMELSGTAWSADRTVKVVVGPRGQLVDLEIDPRVFRRPDAHALRSAILAASAQAVSQVVEKSQELMYEQLPPEVAELRERFQPGRPDPVARAFRSDADIVAEREAGRG</sequence>
<dbReference type="SUPFAM" id="SSF82607">
    <property type="entry name" value="YbaB-like"/>
    <property type="match status" value="1"/>
</dbReference>
<protein>
    <submittedName>
        <fullName evidence="1">YbaB/EbfC family nucleoid-associated protein</fullName>
    </submittedName>
</protein>
<gene>
    <name evidence="1" type="ORF">FCN18_05010</name>
</gene>
<accession>A0ABY2SA88</accession>
<dbReference type="Proteomes" id="UP000309992">
    <property type="component" value="Unassembled WGS sequence"/>
</dbReference>
<dbReference type="InterPro" id="IPR036894">
    <property type="entry name" value="YbaB-like_sf"/>
</dbReference>
<comment type="caution">
    <text evidence="1">The sequence shown here is derived from an EMBL/GenBank/DDBJ whole genome shotgun (WGS) entry which is preliminary data.</text>
</comment>
<dbReference type="Gene3D" id="3.30.1310.10">
    <property type="entry name" value="Nucleoid-associated protein YbaB-like domain"/>
    <property type="match status" value="1"/>
</dbReference>